<name>A0A7W6EG62_9HYPH</name>
<dbReference type="InterPro" id="IPR010129">
    <property type="entry name" value="T1SS_HlyD"/>
</dbReference>
<dbReference type="Gene3D" id="2.40.30.170">
    <property type="match status" value="1"/>
</dbReference>
<dbReference type="InterPro" id="IPR050739">
    <property type="entry name" value="MFP"/>
</dbReference>
<dbReference type="PRINTS" id="PR01490">
    <property type="entry name" value="RTXTOXIND"/>
</dbReference>
<dbReference type="Pfam" id="PF25994">
    <property type="entry name" value="HH_AprE"/>
    <property type="match status" value="1"/>
</dbReference>
<feature type="domain" description="AprE-like beta-barrel" evidence="12">
    <location>
        <begin position="323"/>
        <end position="412"/>
    </location>
</feature>
<dbReference type="RefSeq" id="WP_183751222.1">
    <property type="nucleotide sequence ID" value="NZ_JACICC010000002.1"/>
</dbReference>
<proteinExistence type="inferred from homology"/>
<dbReference type="Pfam" id="PF26002">
    <property type="entry name" value="Beta-barrel_AprE"/>
    <property type="match status" value="1"/>
</dbReference>
<dbReference type="GO" id="GO:0015031">
    <property type="term" value="P:protein transport"/>
    <property type="evidence" value="ECO:0007669"/>
    <property type="project" value="InterPro"/>
</dbReference>
<keyword evidence="6 9" id="KW-0812">Transmembrane</keyword>
<dbReference type="NCBIfam" id="TIGR01843">
    <property type="entry name" value="type_I_hlyD"/>
    <property type="match status" value="1"/>
</dbReference>
<feature type="transmembrane region" description="Helical" evidence="9">
    <location>
        <begin position="18"/>
        <end position="36"/>
    </location>
</feature>
<evidence type="ECO:0000256" key="10">
    <source>
        <dbReference type="SAM" id="Coils"/>
    </source>
</evidence>
<dbReference type="SUPFAM" id="SSF111369">
    <property type="entry name" value="HlyD-like secretion proteins"/>
    <property type="match status" value="1"/>
</dbReference>
<keyword evidence="5 9" id="KW-0997">Cell inner membrane</keyword>
<dbReference type="InterPro" id="IPR058781">
    <property type="entry name" value="HH_AprE-like"/>
</dbReference>
<evidence type="ECO:0000259" key="11">
    <source>
        <dbReference type="Pfam" id="PF25994"/>
    </source>
</evidence>
<comment type="similarity">
    <text evidence="2 9">Belongs to the membrane fusion protein (MFP) (TC 8.A.1) family.</text>
</comment>
<dbReference type="GO" id="GO:0005886">
    <property type="term" value="C:plasma membrane"/>
    <property type="evidence" value="ECO:0007669"/>
    <property type="project" value="UniProtKB-SubCell"/>
</dbReference>
<dbReference type="PANTHER" id="PTHR30386">
    <property type="entry name" value="MEMBRANE FUSION SUBUNIT OF EMRAB-TOLC MULTIDRUG EFFLUX PUMP"/>
    <property type="match status" value="1"/>
</dbReference>
<evidence type="ECO:0000256" key="5">
    <source>
        <dbReference type="ARBA" id="ARBA00022519"/>
    </source>
</evidence>
<evidence type="ECO:0000256" key="3">
    <source>
        <dbReference type="ARBA" id="ARBA00022448"/>
    </source>
</evidence>
<organism evidence="13 14">
    <name type="scientific">Pseudochelatococcus contaminans</name>
    <dbReference type="NCBI Taxonomy" id="1538103"/>
    <lineage>
        <taxon>Bacteria</taxon>
        <taxon>Pseudomonadati</taxon>
        <taxon>Pseudomonadota</taxon>
        <taxon>Alphaproteobacteria</taxon>
        <taxon>Hyphomicrobiales</taxon>
        <taxon>Chelatococcaceae</taxon>
        <taxon>Pseudochelatococcus</taxon>
    </lineage>
</organism>
<keyword evidence="3 9" id="KW-0813">Transport</keyword>
<keyword evidence="4 9" id="KW-1003">Cell membrane</keyword>
<evidence type="ECO:0000259" key="12">
    <source>
        <dbReference type="Pfam" id="PF26002"/>
    </source>
</evidence>
<dbReference type="Proteomes" id="UP000537592">
    <property type="component" value="Unassembled WGS sequence"/>
</dbReference>
<protein>
    <recommendedName>
        <fullName evidence="9">Membrane fusion protein (MFP) family protein</fullName>
    </recommendedName>
</protein>
<keyword evidence="8 9" id="KW-0472">Membrane</keyword>
<evidence type="ECO:0000256" key="7">
    <source>
        <dbReference type="ARBA" id="ARBA00022989"/>
    </source>
</evidence>
<comment type="caution">
    <text evidence="13">The sequence shown here is derived from an EMBL/GenBank/DDBJ whole genome shotgun (WGS) entry which is preliminary data.</text>
</comment>
<reference evidence="13 14" key="1">
    <citation type="submission" date="2020-08" db="EMBL/GenBank/DDBJ databases">
        <title>Genomic Encyclopedia of Type Strains, Phase IV (KMG-IV): sequencing the most valuable type-strain genomes for metagenomic binning, comparative biology and taxonomic classification.</title>
        <authorList>
            <person name="Goeker M."/>
        </authorList>
    </citation>
    <scope>NUCLEOTIDE SEQUENCE [LARGE SCALE GENOMIC DNA]</scope>
    <source>
        <strain evidence="13 14">DSM 28760</strain>
    </source>
</reference>
<keyword evidence="10" id="KW-0175">Coiled coil</keyword>
<keyword evidence="7 9" id="KW-1133">Transmembrane helix</keyword>
<evidence type="ECO:0000256" key="8">
    <source>
        <dbReference type="ARBA" id="ARBA00023136"/>
    </source>
</evidence>
<evidence type="ECO:0000256" key="1">
    <source>
        <dbReference type="ARBA" id="ARBA00004377"/>
    </source>
</evidence>
<dbReference type="PANTHER" id="PTHR30386:SF17">
    <property type="entry name" value="ALKALINE PROTEASE SECRETION PROTEIN APRE"/>
    <property type="match status" value="1"/>
</dbReference>
<evidence type="ECO:0000313" key="13">
    <source>
        <dbReference type="EMBL" id="MBB3809241.1"/>
    </source>
</evidence>
<dbReference type="EMBL" id="JACICC010000002">
    <property type="protein sequence ID" value="MBB3809241.1"/>
    <property type="molecule type" value="Genomic_DNA"/>
</dbReference>
<dbReference type="Gene3D" id="2.40.50.100">
    <property type="match status" value="1"/>
</dbReference>
<evidence type="ECO:0000313" key="14">
    <source>
        <dbReference type="Proteomes" id="UP000537592"/>
    </source>
</evidence>
<sequence>MNEVAPKISSDYRPVARVGYAVIVLTFGLLGGWAALANIDSAVVSSGVVSVESKRKAVQHLEGGIVREINVTNGTRVDAGEVLFRLDATSSDANYAATRHQLDMALAMEARLVAERDTQAEMVFPQALMTRAGDAEVKRILDDQVTQFRERRASLEGQIAVMKNRITQYQSEIEGLEREHQSAEQQLFFIDDELVGVKALAKKGLVSKTRESSLEREKARLDGIIGRNQADSAKARNAIGEIDIQIRQAQQQFQEQVSEQLADVRLKLGDLQERIRVVEDVRHRIDVVAPRAGIVHNLKVFTLGGVVRPGETLLEIVPDDDDLVVEAHIEVTDIDRVHSGLPAEVRFPAFHSRTTPLIMGTLQDISRDRLTDEKTGAPYFLALVAVRDTDVPPDLKQRLRPGMPADVIFPTGERSVLDYLTRPLTEAVTSSFREK</sequence>
<feature type="domain" description="AprE-like long alpha-helical hairpin" evidence="11">
    <location>
        <begin position="92"/>
        <end position="281"/>
    </location>
</feature>
<evidence type="ECO:0000256" key="9">
    <source>
        <dbReference type="RuleBase" id="RU365093"/>
    </source>
</evidence>
<keyword evidence="14" id="KW-1185">Reference proteome</keyword>
<gene>
    <name evidence="13" type="ORF">FHS81_001311</name>
</gene>
<feature type="coiled-coil region" evidence="10">
    <location>
        <begin position="145"/>
        <end position="193"/>
    </location>
</feature>
<evidence type="ECO:0000256" key="2">
    <source>
        <dbReference type="ARBA" id="ARBA00009477"/>
    </source>
</evidence>
<dbReference type="AlphaFoldDB" id="A0A7W6EG62"/>
<comment type="subcellular location">
    <subcellularLocation>
        <location evidence="1 9">Cell inner membrane</location>
        <topology evidence="1 9">Single-pass membrane protein</topology>
    </subcellularLocation>
</comment>
<evidence type="ECO:0000256" key="6">
    <source>
        <dbReference type="ARBA" id="ARBA00022692"/>
    </source>
</evidence>
<evidence type="ECO:0000256" key="4">
    <source>
        <dbReference type="ARBA" id="ARBA00022475"/>
    </source>
</evidence>
<dbReference type="InterPro" id="IPR058982">
    <property type="entry name" value="Beta-barrel_AprE"/>
</dbReference>
<accession>A0A7W6EG62</accession>